<evidence type="ECO:0000313" key="2">
    <source>
        <dbReference type="Proteomes" id="UP000054359"/>
    </source>
</evidence>
<dbReference type="OrthoDB" id="6270916at2759"/>
<evidence type="ECO:0000313" key="1">
    <source>
        <dbReference type="EMBL" id="KFM70417.1"/>
    </source>
</evidence>
<dbReference type="Proteomes" id="UP000054359">
    <property type="component" value="Unassembled WGS sequence"/>
</dbReference>
<proteinExistence type="predicted"/>
<organism evidence="1 2">
    <name type="scientific">Stegodyphus mimosarum</name>
    <name type="common">African social velvet spider</name>
    <dbReference type="NCBI Taxonomy" id="407821"/>
    <lineage>
        <taxon>Eukaryota</taxon>
        <taxon>Metazoa</taxon>
        <taxon>Ecdysozoa</taxon>
        <taxon>Arthropoda</taxon>
        <taxon>Chelicerata</taxon>
        <taxon>Arachnida</taxon>
        <taxon>Araneae</taxon>
        <taxon>Araneomorphae</taxon>
        <taxon>Entelegynae</taxon>
        <taxon>Eresoidea</taxon>
        <taxon>Eresidae</taxon>
        <taxon>Stegodyphus</taxon>
    </lineage>
</organism>
<dbReference type="AlphaFoldDB" id="A0A087TZ78"/>
<reference evidence="1 2" key="1">
    <citation type="submission" date="2013-11" db="EMBL/GenBank/DDBJ databases">
        <title>Genome sequencing of Stegodyphus mimosarum.</title>
        <authorList>
            <person name="Bechsgaard J."/>
        </authorList>
    </citation>
    <scope>NUCLEOTIDE SEQUENCE [LARGE SCALE GENOMIC DNA]</scope>
</reference>
<keyword evidence="2" id="KW-1185">Reference proteome</keyword>
<dbReference type="STRING" id="407821.A0A087TZ78"/>
<dbReference type="EMBL" id="KK117417">
    <property type="protein sequence ID" value="KFM70417.1"/>
    <property type="molecule type" value="Genomic_DNA"/>
</dbReference>
<feature type="non-terminal residue" evidence="1">
    <location>
        <position position="44"/>
    </location>
</feature>
<name>A0A087TZ78_STEMI</name>
<gene>
    <name evidence="1" type="ORF">X975_25186</name>
</gene>
<sequence length="44" mass="4911">MGTRAAAFTAKIHNLQHYNARIKHNLVPLPSGDDVANTLKYFSQ</sequence>
<protein>
    <submittedName>
        <fullName evidence="1">Protein unc-79-like protein</fullName>
    </submittedName>
</protein>
<accession>A0A087TZ78</accession>